<proteinExistence type="predicted"/>
<organism evidence="2 3">
    <name type="scientific">Vagococcus acidifermentans</name>
    <dbReference type="NCBI Taxonomy" id="564710"/>
    <lineage>
        <taxon>Bacteria</taxon>
        <taxon>Bacillati</taxon>
        <taxon>Bacillota</taxon>
        <taxon>Bacilli</taxon>
        <taxon>Lactobacillales</taxon>
        <taxon>Enterococcaceae</taxon>
        <taxon>Vagococcus</taxon>
    </lineage>
</organism>
<evidence type="ECO:0000313" key="3">
    <source>
        <dbReference type="Proteomes" id="UP000286773"/>
    </source>
</evidence>
<dbReference type="InterPro" id="IPR013149">
    <property type="entry name" value="ADH-like_C"/>
</dbReference>
<dbReference type="PANTHER" id="PTHR43677:SF1">
    <property type="entry name" value="ACRYLYL-COA REDUCTASE ACUI-RELATED"/>
    <property type="match status" value="1"/>
</dbReference>
<accession>A0A430B2G6</accession>
<dbReference type="Pfam" id="PF08240">
    <property type="entry name" value="ADH_N"/>
    <property type="match status" value="1"/>
</dbReference>
<dbReference type="InterPro" id="IPR036291">
    <property type="entry name" value="NAD(P)-bd_dom_sf"/>
</dbReference>
<dbReference type="InterPro" id="IPR011032">
    <property type="entry name" value="GroES-like_sf"/>
</dbReference>
<dbReference type="EMBL" id="NGKC01000001">
    <property type="protein sequence ID" value="RSU14527.1"/>
    <property type="molecule type" value="Genomic_DNA"/>
</dbReference>
<sequence>MTTFKALFAEKKETDVALVYRTAALDDLSEGDTLVKVAYSGINYKDALASVKNGGVIRSYPMIPGIDFSGTVIATDSSQLAKGTAVLATGYGLGVTHTGGFSELARVPAEWLIPLPENLSLKNSMILGTAGLTAALAINKLEQNGLKETKDAAILVTGATGGVGSLALTLLQSLGYTHITALSRKKDTADTYLQSLGASAVITPEDIVPDKVGPLGKQQFDFVIDTVGGDTVAHLLPVIRYGGSIALCGNAAGIAFQTTVLPFILRGVNLLGIDSVNISRALRIAMWQRLAACVTPEALAHISRQEVGLAEAEPVIDSLLAGTHTGRTLIRMD</sequence>
<dbReference type="Proteomes" id="UP000286773">
    <property type="component" value="Unassembled WGS sequence"/>
</dbReference>
<dbReference type="PANTHER" id="PTHR43677">
    <property type="entry name" value="SHORT-CHAIN DEHYDROGENASE/REDUCTASE"/>
    <property type="match status" value="1"/>
</dbReference>
<dbReference type="CDD" id="cd05280">
    <property type="entry name" value="MDR_yhdh_yhfp"/>
    <property type="match status" value="1"/>
</dbReference>
<keyword evidence="3" id="KW-1185">Reference proteome</keyword>
<dbReference type="SUPFAM" id="SSF51735">
    <property type="entry name" value="NAD(P)-binding Rossmann-fold domains"/>
    <property type="match status" value="1"/>
</dbReference>
<name>A0A430B2G6_9ENTE</name>
<gene>
    <name evidence="2" type="ORF">CBF27_00640</name>
</gene>
<feature type="domain" description="Enoyl reductase (ER)" evidence="1">
    <location>
        <begin position="15"/>
        <end position="330"/>
    </location>
</feature>
<evidence type="ECO:0000259" key="1">
    <source>
        <dbReference type="SMART" id="SM00829"/>
    </source>
</evidence>
<dbReference type="SUPFAM" id="SSF50129">
    <property type="entry name" value="GroES-like"/>
    <property type="match status" value="1"/>
</dbReference>
<dbReference type="InterPro" id="IPR051397">
    <property type="entry name" value="Zn-ADH-like_protein"/>
</dbReference>
<dbReference type="InterPro" id="IPR014188">
    <property type="entry name" value="Acrylyl-CoA_reductase_AcuI"/>
</dbReference>
<dbReference type="RefSeq" id="WP_126811341.1">
    <property type="nucleotide sequence ID" value="NZ_NGKC01000001.1"/>
</dbReference>
<dbReference type="NCBIfam" id="TIGR02823">
    <property type="entry name" value="oxido_YhdH"/>
    <property type="match status" value="1"/>
</dbReference>
<dbReference type="GO" id="GO:0043957">
    <property type="term" value="F:acryloyl-CoA reductase (NADPH) activity"/>
    <property type="evidence" value="ECO:0007669"/>
    <property type="project" value="TreeGrafter"/>
</dbReference>
<dbReference type="Pfam" id="PF00107">
    <property type="entry name" value="ADH_zinc_N"/>
    <property type="match status" value="1"/>
</dbReference>
<comment type="caution">
    <text evidence="2">The sequence shown here is derived from an EMBL/GenBank/DDBJ whole genome shotgun (WGS) entry which is preliminary data.</text>
</comment>
<protein>
    <submittedName>
        <fullName evidence="2">NADPH:quinone reductase</fullName>
    </submittedName>
</protein>
<dbReference type="Gene3D" id="3.90.180.10">
    <property type="entry name" value="Medium-chain alcohol dehydrogenases, catalytic domain"/>
    <property type="match status" value="1"/>
</dbReference>
<dbReference type="InterPro" id="IPR020843">
    <property type="entry name" value="ER"/>
</dbReference>
<reference evidence="2 3" key="1">
    <citation type="submission" date="2017-05" db="EMBL/GenBank/DDBJ databases">
        <title>Vagococcus spp. assemblies.</title>
        <authorList>
            <person name="Gulvik C.A."/>
        </authorList>
    </citation>
    <scope>NUCLEOTIDE SEQUENCE [LARGE SCALE GENOMIC DNA]</scope>
    <source>
        <strain evidence="2 3">LMG 24798</strain>
    </source>
</reference>
<dbReference type="Gene3D" id="3.40.50.720">
    <property type="entry name" value="NAD(P)-binding Rossmann-like Domain"/>
    <property type="match status" value="1"/>
</dbReference>
<evidence type="ECO:0000313" key="2">
    <source>
        <dbReference type="EMBL" id="RSU14527.1"/>
    </source>
</evidence>
<dbReference type="OrthoDB" id="9782155at2"/>
<dbReference type="SMART" id="SM00829">
    <property type="entry name" value="PKS_ER"/>
    <property type="match status" value="1"/>
</dbReference>
<dbReference type="AlphaFoldDB" id="A0A430B2G6"/>
<dbReference type="InterPro" id="IPR013154">
    <property type="entry name" value="ADH-like_N"/>
</dbReference>